<dbReference type="Proteomes" id="UP000605086">
    <property type="component" value="Unassembled WGS sequence"/>
</dbReference>
<feature type="compositionally biased region" description="Basic and acidic residues" evidence="1">
    <location>
        <begin position="191"/>
        <end position="209"/>
    </location>
</feature>
<organism evidence="2 3">
    <name type="scientific">Azospirillum melinis</name>
    <dbReference type="NCBI Taxonomy" id="328839"/>
    <lineage>
        <taxon>Bacteria</taxon>
        <taxon>Pseudomonadati</taxon>
        <taxon>Pseudomonadota</taxon>
        <taxon>Alphaproteobacteria</taxon>
        <taxon>Rhodospirillales</taxon>
        <taxon>Azospirillaceae</taxon>
        <taxon>Azospirillum</taxon>
    </lineage>
</organism>
<evidence type="ECO:0000256" key="1">
    <source>
        <dbReference type="SAM" id="MobiDB-lite"/>
    </source>
</evidence>
<name>A0ABX2KJF8_9PROT</name>
<feature type="region of interest" description="Disordered" evidence="1">
    <location>
        <begin position="133"/>
        <end position="209"/>
    </location>
</feature>
<feature type="compositionally biased region" description="Polar residues" evidence="1">
    <location>
        <begin position="180"/>
        <end position="189"/>
    </location>
</feature>
<dbReference type="EMBL" id="WHOS01000045">
    <property type="protein sequence ID" value="NUB02697.1"/>
    <property type="molecule type" value="Genomic_DNA"/>
</dbReference>
<protein>
    <submittedName>
        <fullName evidence="2">Uncharacterized protein</fullName>
    </submittedName>
</protein>
<sequence length="248" mass="26054">MPNLQPMHEENVMSGISNAYASTPRLERGGSFASNPELSRGLSKLYSDLRADTEKNGGSIRGGFEKGFTSADGLVTVTLSTESLAAYKGDPKDIGIHLNVLTRSGKGADAATSQGSAMSDPIRSVDDIAAHETSMQQELGPTETLDPSSIKPLPQPPENAEEKAARLAGEASQAGVKPQQAKSGVSGSGTRLDRMKAQSDEGARLAEQLKKGLGDANAQHADSVAEMAKRPAEEQAASAFYKRVDLKT</sequence>
<dbReference type="RefSeq" id="WP_174473668.1">
    <property type="nucleotide sequence ID" value="NZ_JAGINN010000021.1"/>
</dbReference>
<evidence type="ECO:0000313" key="2">
    <source>
        <dbReference type="EMBL" id="NUB02697.1"/>
    </source>
</evidence>
<keyword evidence="3" id="KW-1185">Reference proteome</keyword>
<evidence type="ECO:0000313" key="3">
    <source>
        <dbReference type="Proteomes" id="UP000605086"/>
    </source>
</evidence>
<accession>A0ABX2KJF8</accession>
<reference evidence="2 3" key="1">
    <citation type="submission" date="2019-10" db="EMBL/GenBank/DDBJ databases">
        <title>Genome sequence of Azospirillum melinis.</title>
        <authorList>
            <person name="Ambrosini A."/>
            <person name="Sant'Anna F.H."/>
            <person name="Cassan F.D."/>
            <person name="Souza E.M."/>
            <person name="Passaglia L.M.P."/>
        </authorList>
    </citation>
    <scope>NUCLEOTIDE SEQUENCE [LARGE SCALE GENOMIC DNA]</scope>
    <source>
        <strain evidence="2 3">TMCY0552</strain>
    </source>
</reference>
<gene>
    <name evidence="2" type="ORF">GBZ48_25990</name>
</gene>
<proteinExistence type="predicted"/>
<comment type="caution">
    <text evidence="2">The sequence shown here is derived from an EMBL/GenBank/DDBJ whole genome shotgun (WGS) entry which is preliminary data.</text>
</comment>